<evidence type="ECO:0000256" key="5">
    <source>
        <dbReference type="PROSITE-ProRule" id="PRU00221"/>
    </source>
</evidence>
<dbReference type="InterPro" id="IPR036322">
    <property type="entry name" value="WD40_repeat_dom_sf"/>
</dbReference>
<dbReference type="PROSITE" id="PS50082">
    <property type="entry name" value="WD_REPEATS_2"/>
    <property type="match status" value="2"/>
</dbReference>
<evidence type="ECO:0000256" key="6">
    <source>
        <dbReference type="SAM" id="MobiDB-lite"/>
    </source>
</evidence>
<dbReference type="Gene3D" id="2.130.10.10">
    <property type="entry name" value="YVTN repeat-like/Quinoprotein amine dehydrogenase"/>
    <property type="match status" value="2"/>
</dbReference>
<dbReference type="Pfam" id="PF00400">
    <property type="entry name" value="WD40"/>
    <property type="match status" value="3"/>
</dbReference>
<dbReference type="InterPro" id="IPR015943">
    <property type="entry name" value="WD40/YVTN_repeat-like_dom_sf"/>
</dbReference>
<feature type="region of interest" description="Disordered" evidence="6">
    <location>
        <begin position="1"/>
        <end position="218"/>
    </location>
</feature>
<feature type="compositionally biased region" description="Low complexity" evidence="6">
    <location>
        <begin position="157"/>
        <end position="173"/>
    </location>
</feature>
<feature type="compositionally biased region" description="Basic and acidic residues" evidence="6">
    <location>
        <begin position="177"/>
        <end position="187"/>
    </location>
</feature>
<reference evidence="7 8" key="1">
    <citation type="submission" date="2021-06" db="EMBL/GenBank/DDBJ databases">
        <authorList>
            <person name="Palmer J.M."/>
        </authorList>
    </citation>
    <scope>NUCLEOTIDE SEQUENCE [LARGE SCALE GENOMIC DNA]</scope>
    <source>
        <strain evidence="7 8">MEX-2019</strain>
        <tissue evidence="7">Muscle</tissue>
    </source>
</reference>
<dbReference type="SUPFAM" id="SSF50978">
    <property type="entry name" value="WD40 repeat-like"/>
    <property type="match status" value="1"/>
</dbReference>
<dbReference type="SMART" id="SM00320">
    <property type="entry name" value="WD40"/>
    <property type="match status" value="5"/>
</dbReference>
<dbReference type="GO" id="GO:0005737">
    <property type="term" value="C:cytoplasm"/>
    <property type="evidence" value="ECO:0007669"/>
    <property type="project" value="UniProtKB-SubCell"/>
</dbReference>
<evidence type="ECO:0000313" key="8">
    <source>
        <dbReference type="Proteomes" id="UP001311232"/>
    </source>
</evidence>
<feature type="region of interest" description="Disordered" evidence="6">
    <location>
        <begin position="1242"/>
        <end position="1263"/>
    </location>
</feature>
<accession>A0AAV9QV34</accession>
<dbReference type="InterPro" id="IPR050694">
    <property type="entry name" value="LRRC14/PRAME"/>
</dbReference>
<proteinExistence type="predicted"/>
<dbReference type="EMBL" id="JAHHUM010002720">
    <property type="protein sequence ID" value="KAK5601078.1"/>
    <property type="molecule type" value="Genomic_DNA"/>
</dbReference>
<keyword evidence="3" id="KW-0433">Leucine-rich repeat</keyword>
<evidence type="ECO:0000313" key="7">
    <source>
        <dbReference type="EMBL" id="KAK5601078.1"/>
    </source>
</evidence>
<dbReference type="InterPro" id="IPR032675">
    <property type="entry name" value="LRR_dom_sf"/>
</dbReference>
<feature type="repeat" description="WD" evidence="5">
    <location>
        <begin position="454"/>
        <end position="495"/>
    </location>
</feature>
<feature type="compositionally biased region" description="Pro residues" evidence="6">
    <location>
        <begin position="867"/>
        <end position="885"/>
    </location>
</feature>
<dbReference type="Proteomes" id="UP001311232">
    <property type="component" value="Unassembled WGS sequence"/>
</dbReference>
<sequence>MQAPDQYRHMHAPQTIEPRPPGAARQSSRPRDSPPRPPPCPRERHQPNKQKGGKERPQHPQQRGRTPTPEMQNHHHPCQASRDDRAKPSCGSPRANATATPHILPYIGRGTVKTTNLKHTPPTRNHPADKQTPPQHKAERPDGTIKPSDARPAVQNTEARATTHSTTTPAPQHAKQRRTERSNEHPKQKPCIKPTPCKCAPTSPPKTKPPEKVHPREKKTHSIQVLVSEEDEHFLVHGFYHLRHFSCDSPVRFMMYSQASDAFISLHSDNTISLFKSKHRKQALMGKLPFLGLTATNIPEWIIGWGPGPIFTLLDSGLRHLDTADDALDICLCEPAEHSWELVTAGVGNVCVWSVLLMRCRLKIQEGLQQHRTFTHLTLAPPQKDRPHRAFVAWGTVVTVVDLDGGMVLDHMEDLCSSNITAMLFCIQLDCLIIASQDLSITVWGPDWVPHVTFLGHKDVVNSLFYCSKSNLLISCSADCTIRCWDIENSMAVDCVYTEQSKPPLCLGGTKNGHPCFSFSAKGVDLWILTAWYTLHSKLRGDEGAPLKQILVSHFPPSYPTRVVCVSADGHIRLVSASTGAVLTYFKPEDRIICADYCLHKELLLALTEEVEDGKVLCRTPAHNGQTVTAMQVYPKNNFLLTSGEDFTVVVWRVHRDPAVCLSQQQTVECGEHQVHLAALELQLALTFQDPYSGSYGIKLFNLQSQEQLDYQQNSAHLDSLTGVCAIPGPKVFVSSSLDKTVRIWNEKNQLIWLDLVTCFKSSCIILEQLLIRDLDQKALKGIVNCPKKTKQMRKEAFDCYMEKLYGLPPCKKSLKPQETKKAPVAVRKEISAPAQEVILQKQVRVKKAEAPEEIIMPVKQSQPRLQTPPPKIPSPPPQREPSPELPTFLKQFAEMEWFTDLYPDKKSVPSNFSPEDLSLQLLNYLKNCSSRTDIKILAVVQALQALQQQNFLNATEELYTGLTDALEKLIRPAIVQVPVLRLLGALGVNQAQQWLYPELDNWGLQLENQSNNSFKPILRLGEMNTMARKRKLRGVLLPPLQKRPYLKHFPNCITLPLSRVILRPFHTNTYERLVRLPIRSYFIPQQSTVEYYRRRLKDKPGALRGAAGGRFACYRPLAVGELVQRWPERTLRIGGRRKTGQIAPSRLCIQALLLAVVRGLADQRSALQLLDICGLQGDEEGMGDPMGGWSLTVALCTMVVQAKAGAQRAQRKEGERERKRFSALERERDLKRERGQRMGVKGLQDDATCREKTASKGPTSEEELIKGVRRRMEMERKRGIVVTGLEGSKLETEEKKADCEVLVDVRADLFLNARSWERVRMALSTSGPLKLQCRYLRVEEISVTCIRTLLNQLPHRTLLGIDIRYSSLGVAGLAELLPLLSSFPQLNSLRLHYCNLDIRRNNLGQEEVLRDLSRGLANLQELRQLSLTALRLPGQLRVLLSSLPQPLEVLELPYLSLSPADLAYLSCSHHVSSLLQLDLSENCLDETTVPSIRRLLSQASSSLQHLSLSGCGLTDALLGLLLPTLGGCWALKSLALALNPLSMAGLVDLVRTAARMPCLRQLLYPNPLEDYQPGLPDLPSSTQLLEWPMDESSDISMTSNQLSKVLMDSGRSDLFLTCDLLNYDKDLVD</sequence>
<feature type="compositionally biased region" description="Basic and acidic residues" evidence="6">
    <location>
        <begin position="1244"/>
        <end position="1255"/>
    </location>
</feature>
<evidence type="ECO:0000256" key="3">
    <source>
        <dbReference type="ARBA" id="ARBA00022614"/>
    </source>
</evidence>
<feature type="region of interest" description="Disordered" evidence="6">
    <location>
        <begin position="858"/>
        <end position="885"/>
    </location>
</feature>
<comment type="subcellular location">
    <subcellularLocation>
        <location evidence="1">Cytoplasm</location>
    </subcellularLocation>
</comment>
<keyword evidence="2" id="KW-0963">Cytoplasm</keyword>
<dbReference type="PANTHER" id="PTHR14224">
    <property type="entry name" value="SIMILAR TO PREFERENTIALLY EXPRESSED ANTIGEN IN MELANOMA-LIKE 3"/>
    <property type="match status" value="1"/>
</dbReference>
<organism evidence="7 8">
    <name type="scientific">Crenichthys baileyi</name>
    <name type="common">White River springfish</name>
    <dbReference type="NCBI Taxonomy" id="28760"/>
    <lineage>
        <taxon>Eukaryota</taxon>
        <taxon>Metazoa</taxon>
        <taxon>Chordata</taxon>
        <taxon>Craniata</taxon>
        <taxon>Vertebrata</taxon>
        <taxon>Euteleostomi</taxon>
        <taxon>Actinopterygii</taxon>
        <taxon>Neopterygii</taxon>
        <taxon>Teleostei</taxon>
        <taxon>Neoteleostei</taxon>
        <taxon>Acanthomorphata</taxon>
        <taxon>Ovalentaria</taxon>
        <taxon>Atherinomorphae</taxon>
        <taxon>Cyprinodontiformes</taxon>
        <taxon>Goodeidae</taxon>
        <taxon>Crenichthys</taxon>
    </lineage>
</organism>
<evidence type="ECO:0000256" key="4">
    <source>
        <dbReference type="ARBA" id="ARBA00022737"/>
    </source>
</evidence>
<evidence type="ECO:0000256" key="2">
    <source>
        <dbReference type="ARBA" id="ARBA00022490"/>
    </source>
</evidence>
<keyword evidence="8" id="KW-1185">Reference proteome</keyword>
<dbReference type="Gene3D" id="3.80.10.10">
    <property type="entry name" value="Ribonuclease Inhibitor"/>
    <property type="match status" value="1"/>
</dbReference>
<gene>
    <name evidence="7" type="ORF">CRENBAI_004524</name>
</gene>
<keyword evidence="5" id="KW-0853">WD repeat</keyword>
<evidence type="ECO:0000256" key="1">
    <source>
        <dbReference type="ARBA" id="ARBA00004496"/>
    </source>
</evidence>
<dbReference type="PROSITE" id="PS50294">
    <property type="entry name" value="WD_REPEATS_REGION"/>
    <property type="match status" value="2"/>
</dbReference>
<comment type="caution">
    <text evidence="7">The sequence shown here is derived from an EMBL/GenBank/DDBJ whole genome shotgun (WGS) entry which is preliminary data.</text>
</comment>
<feature type="compositionally biased region" description="Basic and acidic residues" evidence="6">
    <location>
        <begin position="41"/>
        <end position="58"/>
    </location>
</feature>
<feature type="repeat" description="WD" evidence="5">
    <location>
        <begin position="714"/>
        <end position="746"/>
    </location>
</feature>
<dbReference type="PANTHER" id="PTHR14224:SF9">
    <property type="entry name" value="LEUCINE-RICH REPEAT-CONTAINING PROTEIN 14"/>
    <property type="match status" value="1"/>
</dbReference>
<evidence type="ECO:0008006" key="9">
    <source>
        <dbReference type="Google" id="ProtNLM"/>
    </source>
</evidence>
<dbReference type="InterPro" id="IPR001680">
    <property type="entry name" value="WD40_rpt"/>
</dbReference>
<name>A0AAV9QV34_9TELE</name>
<dbReference type="SUPFAM" id="SSF52047">
    <property type="entry name" value="RNI-like"/>
    <property type="match status" value="1"/>
</dbReference>
<feature type="compositionally biased region" description="Polar residues" evidence="6">
    <location>
        <begin position="59"/>
        <end position="71"/>
    </location>
</feature>
<keyword evidence="4" id="KW-0677">Repeat</keyword>
<protein>
    <recommendedName>
        <fullName evidence="9">Leucine-rich repeat and WD repeat-containing protein 1</fullName>
    </recommendedName>
</protein>